<evidence type="ECO:0000313" key="3">
    <source>
        <dbReference type="Proteomes" id="UP000001683"/>
    </source>
</evidence>
<dbReference type="RefSeq" id="WP_012447528.1">
    <property type="nucleotide sequence ID" value="NC_010718.1"/>
</dbReference>
<evidence type="ECO:0000259" key="1">
    <source>
        <dbReference type="Pfam" id="PF07969"/>
    </source>
</evidence>
<dbReference type="Pfam" id="PF07969">
    <property type="entry name" value="Amidohydro_3"/>
    <property type="match status" value="1"/>
</dbReference>
<dbReference type="EMBL" id="CP001034">
    <property type="protein sequence ID" value="ACB84652.1"/>
    <property type="molecule type" value="Genomic_DNA"/>
</dbReference>
<dbReference type="HOGENOM" id="CLU_009942_1_0_9"/>
<dbReference type="AlphaFoldDB" id="B2A129"/>
<dbReference type="PANTHER" id="PTHR22642:SF2">
    <property type="entry name" value="PROTEIN LONG AFTER FAR-RED 3"/>
    <property type="match status" value="1"/>
</dbReference>
<reference evidence="2 3" key="1">
    <citation type="submission" date="2008-04" db="EMBL/GenBank/DDBJ databases">
        <title>Complete sequence of chromosome of Natranaerobius thermophilus JW/NM-WN-LF.</title>
        <authorList>
            <consortium name="US DOE Joint Genome Institute"/>
            <person name="Copeland A."/>
            <person name="Lucas S."/>
            <person name="Lapidus A."/>
            <person name="Glavina del Rio T."/>
            <person name="Dalin E."/>
            <person name="Tice H."/>
            <person name="Bruce D."/>
            <person name="Goodwin L."/>
            <person name="Pitluck S."/>
            <person name="Chertkov O."/>
            <person name="Brettin T."/>
            <person name="Detter J.C."/>
            <person name="Han C."/>
            <person name="Kuske C.R."/>
            <person name="Schmutz J."/>
            <person name="Larimer F."/>
            <person name="Land M."/>
            <person name="Hauser L."/>
            <person name="Kyrpides N."/>
            <person name="Lykidis A."/>
            <person name="Mesbah N.M."/>
            <person name="Wiegel J."/>
        </authorList>
    </citation>
    <scope>NUCLEOTIDE SEQUENCE [LARGE SCALE GENOMIC DNA]</scope>
    <source>
        <strain evidence="3">ATCC BAA-1301 / DSM 18059 / JW/NM-WN-LF</strain>
    </source>
</reference>
<protein>
    <submittedName>
        <fullName evidence="2">Amidohydrolase 3</fullName>
    </submittedName>
</protein>
<dbReference type="Gene3D" id="3.10.310.70">
    <property type="match status" value="1"/>
</dbReference>
<dbReference type="InterPro" id="IPR011059">
    <property type="entry name" value="Metal-dep_hydrolase_composite"/>
</dbReference>
<dbReference type="SUPFAM" id="SSF51556">
    <property type="entry name" value="Metallo-dependent hydrolases"/>
    <property type="match status" value="1"/>
</dbReference>
<proteinExistence type="predicted"/>
<dbReference type="Gene3D" id="3.20.20.140">
    <property type="entry name" value="Metal-dependent hydrolases"/>
    <property type="match status" value="1"/>
</dbReference>
<keyword evidence="3" id="KW-1185">Reference proteome</keyword>
<dbReference type="SUPFAM" id="SSF51338">
    <property type="entry name" value="Composite domain of metallo-dependent hydrolases"/>
    <property type="match status" value="1"/>
</dbReference>
<gene>
    <name evidence="2" type="ordered locus">Nther_1068</name>
</gene>
<dbReference type="CDD" id="cd01300">
    <property type="entry name" value="YtcJ_like"/>
    <property type="match status" value="1"/>
</dbReference>
<dbReference type="InParanoid" id="B2A129"/>
<dbReference type="InterPro" id="IPR013108">
    <property type="entry name" value="Amidohydro_3"/>
</dbReference>
<dbReference type="Proteomes" id="UP000001683">
    <property type="component" value="Chromosome"/>
</dbReference>
<organism evidence="2 3">
    <name type="scientific">Natranaerobius thermophilus (strain ATCC BAA-1301 / DSM 18059 / JW/NM-WN-LF)</name>
    <dbReference type="NCBI Taxonomy" id="457570"/>
    <lineage>
        <taxon>Bacteria</taxon>
        <taxon>Bacillati</taxon>
        <taxon>Bacillota</taxon>
        <taxon>Clostridia</taxon>
        <taxon>Natranaerobiales</taxon>
        <taxon>Natranaerobiaceae</taxon>
        <taxon>Natranaerobius</taxon>
    </lineage>
</organism>
<dbReference type="PANTHER" id="PTHR22642">
    <property type="entry name" value="IMIDAZOLONEPROPIONASE"/>
    <property type="match status" value="1"/>
</dbReference>
<dbReference type="KEGG" id="nth:Nther_1068"/>
<feature type="domain" description="Amidohydrolase 3" evidence="1">
    <location>
        <begin position="83"/>
        <end position="561"/>
    </location>
</feature>
<dbReference type="InterPro" id="IPR032466">
    <property type="entry name" value="Metal_Hydrolase"/>
</dbReference>
<evidence type="ECO:0000313" key="2">
    <source>
        <dbReference type="EMBL" id="ACB84652.1"/>
    </source>
</evidence>
<name>B2A129_NATTJ</name>
<dbReference type="OrthoDB" id="9767366at2"/>
<keyword evidence="2" id="KW-0378">Hydrolase</keyword>
<reference evidence="2 3" key="2">
    <citation type="journal article" date="2011" name="J. Bacteriol.">
        <title>Complete genome sequence of the anaerobic, halophilic alkalithermophile Natranaerobius thermophilus JW/NM-WN-LF.</title>
        <authorList>
            <person name="Zhao B."/>
            <person name="Mesbah N.M."/>
            <person name="Dalin E."/>
            <person name="Goodwin L."/>
            <person name="Nolan M."/>
            <person name="Pitluck S."/>
            <person name="Chertkov O."/>
            <person name="Brettin T.S."/>
            <person name="Han J."/>
            <person name="Larimer F.W."/>
            <person name="Land M.L."/>
            <person name="Hauser L."/>
            <person name="Kyrpides N."/>
            <person name="Wiegel J."/>
        </authorList>
    </citation>
    <scope>NUCLEOTIDE SEQUENCE [LARGE SCALE GENOMIC DNA]</scope>
    <source>
        <strain evidence="3">ATCC BAA-1301 / DSM 18059 / JW/NM-WN-LF</strain>
    </source>
</reference>
<dbReference type="Gene3D" id="2.30.40.10">
    <property type="entry name" value="Urease, subunit C, domain 1"/>
    <property type="match status" value="1"/>
</dbReference>
<sequence>MSSDQIFKGVVSTAIALVMVFSVSVGTMQARSDETADLILKNGEIYTVDENNSVVEAVAVNDDTIIETGSYDDVDQFMGQKTEVIDLEGRAVTPGLADGHMHLYSMATIALGVDVYWLEKSELLENVEEEVEQTEPGEWVLGRGYNEALWDDAEPHREVLDEISTEHPIALTRYCGHQLWVNSKALELSGIDAETEVEDGTLIRDDDGEPTGLLLGAAMGEIDRPGYEEEEIMQGIAEVTELAASYGLTYLHDASAHSLDRIDNMKELYENGKIDIRVNDMASYDAAMEMGTPEKGLYNNKYSIQSVKFQIDGSLGARSAAFKEDYSDDPGNDGLTYYEEDELTEKVADLYEIEFQPRTHAIGDYGNHKTLNVYERALEQVNNDFVDDHRSAIEHSQIIDFKDIPRFAKLDIIASWNQIHATEDMLFAEDRVGEERILGAYAWQTMESLGVVGLGGSDAAVSPLNPFYGIHAAVTRQDRDNNPEDGWYGDQALTREQALRQYTYNNAYAAFQEDLLGSIEPGKLADFTVLDQNIMDEEEVPDEKIWKTEPIKTIVGGEIVYEQ</sequence>
<accession>B2A129</accession>
<dbReference type="InterPro" id="IPR033932">
    <property type="entry name" value="YtcJ-like"/>
</dbReference>
<dbReference type="GO" id="GO:0016810">
    <property type="term" value="F:hydrolase activity, acting on carbon-nitrogen (but not peptide) bonds"/>
    <property type="evidence" value="ECO:0007669"/>
    <property type="project" value="InterPro"/>
</dbReference>
<dbReference type="eggNOG" id="COG1574">
    <property type="taxonomic scope" value="Bacteria"/>
</dbReference>